<dbReference type="AlphaFoldDB" id="A0A1H8GXW5"/>
<gene>
    <name evidence="6" type="ORF">SAMN04488003_11844</name>
</gene>
<dbReference type="PANTHER" id="PTHR43166:SF15">
    <property type="entry name" value="HISTIDINE TRANSPORT ATP-BINDING PROTEIN HISP"/>
    <property type="match status" value="1"/>
</dbReference>
<dbReference type="SUPFAM" id="SSF52540">
    <property type="entry name" value="P-loop containing nucleoside triphosphate hydrolases"/>
    <property type="match status" value="1"/>
</dbReference>
<evidence type="ECO:0000256" key="1">
    <source>
        <dbReference type="ARBA" id="ARBA00005417"/>
    </source>
</evidence>
<evidence type="ECO:0000313" key="6">
    <source>
        <dbReference type="EMBL" id="SEN48971.1"/>
    </source>
</evidence>
<dbReference type="OrthoDB" id="9802264at2"/>
<evidence type="ECO:0000256" key="3">
    <source>
        <dbReference type="ARBA" id="ARBA00022741"/>
    </source>
</evidence>
<protein>
    <submittedName>
        <fullName evidence="6">Amino acid ABC transporter ATP-binding protein, PAAT family</fullName>
    </submittedName>
</protein>
<dbReference type="InterPro" id="IPR003439">
    <property type="entry name" value="ABC_transporter-like_ATP-bd"/>
</dbReference>
<organism evidence="6 7">
    <name type="scientific">Loktanella fryxellensis</name>
    <dbReference type="NCBI Taxonomy" id="245187"/>
    <lineage>
        <taxon>Bacteria</taxon>
        <taxon>Pseudomonadati</taxon>
        <taxon>Pseudomonadota</taxon>
        <taxon>Alphaproteobacteria</taxon>
        <taxon>Rhodobacterales</taxon>
        <taxon>Roseobacteraceae</taxon>
        <taxon>Loktanella</taxon>
    </lineage>
</organism>
<dbReference type="InterPro" id="IPR017871">
    <property type="entry name" value="ABC_transporter-like_CS"/>
</dbReference>
<dbReference type="STRING" id="245187.SAMN04488003_11844"/>
<dbReference type="InterPro" id="IPR050086">
    <property type="entry name" value="MetN_ABC_transporter-like"/>
</dbReference>
<keyword evidence="4 6" id="KW-0067">ATP-binding</keyword>
<keyword evidence="3" id="KW-0547">Nucleotide-binding</keyword>
<dbReference type="SMART" id="SM00382">
    <property type="entry name" value="AAA"/>
    <property type="match status" value="1"/>
</dbReference>
<keyword evidence="7" id="KW-1185">Reference proteome</keyword>
<evidence type="ECO:0000256" key="2">
    <source>
        <dbReference type="ARBA" id="ARBA00022448"/>
    </source>
</evidence>
<dbReference type="PROSITE" id="PS00211">
    <property type="entry name" value="ABC_TRANSPORTER_1"/>
    <property type="match status" value="1"/>
</dbReference>
<accession>A0A1H8GXW5</accession>
<dbReference type="InterPro" id="IPR003593">
    <property type="entry name" value="AAA+_ATPase"/>
</dbReference>
<dbReference type="InterPro" id="IPR027417">
    <property type="entry name" value="P-loop_NTPase"/>
</dbReference>
<name>A0A1H8GXW5_9RHOB</name>
<dbReference type="PROSITE" id="PS50893">
    <property type="entry name" value="ABC_TRANSPORTER_2"/>
    <property type="match status" value="1"/>
</dbReference>
<sequence>MSGATKAGISVTGLSKGFGGTPVLRDIDLTIAPGERVVVIGPSGTGKSTLLRCLNFLDRPDAGTVRVGDLNVDVGTATTAQILALRRRTSFVFQNYALFANRTARDNITEGLITVKGQPKAQARARADAILSEIGLADRGDAYPSALSGGQQQRVGIGRAMALDADLMLFDEPTSALDPEWVGEVLDLMRRVAGRGQTMLIVTHEMQFAREIADRIVFMDGGRIVEQGPPADLLGNPQDPRTRDFLRRVV</sequence>
<evidence type="ECO:0000313" key="7">
    <source>
        <dbReference type="Proteomes" id="UP000199585"/>
    </source>
</evidence>
<dbReference type="InterPro" id="IPR030679">
    <property type="entry name" value="ABC_ATPase_HisP-typ"/>
</dbReference>
<dbReference type="PIRSF" id="PIRSF039085">
    <property type="entry name" value="ABC_ATPase_HisP"/>
    <property type="match status" value="1"/>
</dbReference>
<dbReference type="CDD" id="cd03262">
    <property type="entry name" value="ABC_HisP_GlnQ"/>
    <property type="match status" value="1"/>
</dbReference>
<dbReference type="PANTHER" id="PTHR43166">
    <property type="entry name" value="AMINO ACID IMPORT ATP-BINDING PROTEIN"/>
    <property type="match status" value="1"/>
</dbReference>
<dbReference type="Proteomes" id="UP000199585">
    <property type="component" value="Unassembled WGS sequence"/>
</dbReference>
<dbReference type="EMBL" id="FOCI01000018">
    <property type="protein sequence ID" value="SEN48971.1"/>
    <property type="molecule type" value="Genomic_DNA"/>
</dbReference>
<evidence type="ECO:0000256" key="4">
    <source>
        <dbReference type="ARBA" id="ARBA00022840"/>
    </source>
</evidence>
<feature type="domain" description="ABC transporter" evidence="5">
    <location>
        <begin position="9"/>
        <end position="246"/>
    </location>
</feature>
<dbReference type="Gene3D" id="3.40.50.300">
    <property type="entry name" value="P-loop containing nucleotide triphosphate hydrolases"/>
    <property type="match status" value="1"/>
</dbReference>
<reference evidence="6 7" key="1">
    <citation type="submission" date="2016-10" db="EMBL/GenBank/DDBJ databases">
        <authorList>
            <person name="de Groot N.N."/>
        </authorList>
    </citation>
    <scope>NUCLEOTIDE SEQUENCE [LARGE SCALE GENOMIC DNA]</scope>
    <source>
        <strain evidence="6 7">DSM 16213</strain>
    </source>
</reference>
<proteinExistence type="inferred from homology"/>
<dbReference type="Pfam" id="PF00005">
    <property type="entry name" value="ABC_tran"/>
    <property type="match status" value="1"/>
</dbReference>
<dbReference type="GO" id="GO:0015424">
    <property type="term" value="F:ABC-type amino acid transporter activity"/>
    <property type="evidence" value="ECO:0007669"/>
    <property type="project" value="InterPro"/>
</dbReference>
<evidence type="ECO:0000259" key="5">
    <source>
        <dbReference type="PROSITE" id="PS50893"/>
    </source>
</evidence>
<dbReference type="RefSeq" id="WP_089904348.1">
    <property type="nucleotide sequence ID" value="NZ_FOCI01000018.1"/>
</dbReference>
<keyword evidence="2" id="KW-0813">Transport</keyword>
<comment type="similarity">
    <text evidence="1">Belongs to the ABC transporter superfamily.</text>
</comment>
<dbReference type="GO" id="GO:0005524">
    <property type="term" value="F:ATP binding"/>
    <property type="evidence" value="ECO:0007669"/>
    <property type="project" value="UniProtKB-KW"/>
</dbReference>
<dbReference type="GO" id="GO:0016887">
    <property type="term" value="F:ATP hydrolysis activity"/>
    <property type="evidence" value="ECO:0007669"/>
    <property type="project" value="InterPro"/>
</dbReference>